<proteinExistence type="predicted"/>
<evidence type="ECO:0000259" key="1">
    <source>
        <dbReference type="Pfam" id="PF06054"/>
    </source>
</evidence>
<dbReference type="Pfam" id="PF06054">
    <property type="entry name" value="CoiA_nuc"/>
    <property type="match status" value="1"/>
</dbReference>
<dbReference type="EMBL" id="JQBZ01000025">
    <property type="protein sequence ID" value="KRN89076.1"/>
    <property type="molecule type" value="Genomic_DNA"/>
</dbReference>
<comment type="caution">
    <text evidence="3">The sequence shown here is derived from an EMBL/GenBank/DDBJ whole genome shotgun (WGS) entry which is preliminary data.</text>
</comment>
<evidence type="ECO:0000259" key="2">
    <source>
        <dbReference type="Pfam" id="PF25164"/>
    </source>
</evidence>
<keyword evidence="4" id="KW-1185">Reference proteome</keyword>
<accession>A0A0R2KSH4</accession>
<feature type="domain" description="Competence protein CoiA-like N-terminal" evidence="2">
    <location>
        <begin position="24"/>
        <end position="55"/>
    </location>
</feature>
<protein>
    <submittedName>
        <fullName evidence="3">Competence protein transcription factor</fullName>
    </submittedName>
</protein>
<dbReference type="PATRIC" id="fig|1122146.4.peg.1084"/>
<feature type="domain" description="Competence protein CoiA nuclease-like" evidence="1">
    <location>
        <begin position="65"/>
        <end position="192"/>
    </location>
</feature>
<dbReference type="eggNOG" id="COG4469">
    <property type="taxonomic scope" value="Bacteria"/>
</dbReference>
<organism evidence="3 4">
    <name type="scientific">Ligilactobacillus ceti DSM 22408</name>
    <dbReference type="NCBI Taxonomy" id="1122146"/>
    <lineage>
        <taxon>Bacteria</taxon>
        <taxon>Bacillati</taxon>
        <taxon>Bacillota</taxon>
        <taxon>Bacilli</taxon>
        <taxon>Lactobacillales</taxon>
        <taxon>Lactobacillaceae</taxon>
        <taxon>Ligilactobacillus</taxon>
    </lineage>
</organism>
<gene>
    <name evidence="3" type="ORF">IV53_GL001049</name>
</gene>
<dbReference type="Proteomes" id="UP000051500">
    <property type="component" value="Unassembled WGS sequence"/>
</dbReference>
<dbReference type="OrthoDB" id="3784230at2"/>
<sequence>MQYAYLNNQQLITAGEACQKFEVPKQAKYYCPYCREPVFLKQGRMTQPYFAHFSKGKKRVVGQGETEEHLRGKEFLFKLGQLAQIDVTLEDYQSEFQQQPDVLYRISPEEYLALEYRCAPMSLKELEFRSRGYRQAGYRYCWFLGPNYQFYNKKKLTRQIAQFLRWHVNLGYYLLYLDTRKPAFKLVYNIQMADFLPIKAQTYFAKDWDELRTFMHQPQKVGYFKLTTKQQEIQKKCLTRNCRRSTGVMLDLQKLCYEQRRDTLTALQERLQPYYQAPTKRIPNCYYQLLSDYLGAQKTSQYCYRTPFVRQELVTMELRACQ</sequence>
<dbReference type="Pfam" id="PF25164">
    <property type="entry name" value="CoiA_N"/>
    <property type="match status" value="1"/>
</dbReference>
<reference evidence="3 4" key="1">
    <citation type="journal article" date="2015" name="Genome Announc.">
        <title>Expanding the biotechnology potential of lactobacilli through comparative genomics of 213 strains and associated genera.</title>
        <authorList>
            <person name="Sun Z."/>
            <person name="Harris H.M."/>
            <person name="McCann A."/>
            <person name="Guo C."/>
            <person name="Argimon S."/>
            <person name="Zhang W."/>
            <person name="Yang X."/>
            <person name="Jeffery I.B."/>
            <person name="Cooney J.C."/>
            <person name="Kagawa T.F."/>
            <person name="Liu W."/>
            <person name="Song Y."/>
            <person name="Salvetti E."/>
            <person name="Wrobel A."/>
            <person name="Rasinkangas P."/>
            <person name="Parkhill J."/>
            <person name="Rea M.C."/>
            <person name="O'Sullivan O."/>
            <person name="Ritari J."/>
            <person name="Douillard F.P."/>
            <person name="Paul Ross R."/>
            <person name="Yang R."/>
            <person name="Briner A.E."/>
            <person name="Felis G.E."/>
            <person name="de Vos W.M."/>
            <person name="Barrangou R."/>
            <person name="Klaenhammer T.R."/>
            <person name="Caufield P.W."/>
            <person name="Cui Y."/>
            <person name="Zhang H."/>
            <person name="O'Toole P.W."/>
        </authorList>
    </citation>
    <scope>NUCLEOTIDE SEQUENCE [LARGE SCALE GENOMIC DNA]</scope>
    <source>
        <strain evidence="3 4">DSM 22408</strain>
    </source>
</reference>
<evidence type="ECO:0000313" key="4">
    <source>
        <dbReference type="Proteomes" id="UP000051500"/>
    </source>
</evidence>
<dbReference type="RefSeq" id="WP_027107475.1">
    <property type="nucleotide sequence ID" value="NZ_JQBZ01000025.1"/>
</dbReference>
<name>A0A0R2KSH4_9LACO</name>
<evidence type="ECO:0000313" key="3">
    <source>
        <dbReference type="EMBL" id="KRN89076.1"/>
    </source>
</evidence>
<dbReference type="STRING" id="1122146.IV53_GL001049"/>
<dbReference type="AlphaFoldDB" id="A0A0R2KSH4"/>
<dbReference type="InterPro" id="IPR010330">
    <property type="entry name" value="CoiA_nuc"/>
</dbReference>
<dbReference type="InterPro" id="IPR057253">
    <property type="entry name" value="CoiA-like_N"/>
</dbReference>